<feature type="compositionally biased region" description="Basic and acidic residues" evidence="1">
    <location>
        <begin position="31"/>
        <end position="48"/>
    </location>
</feature>
<dbReference type="PATRIC" id="fig|875330.6.peg.5307"/>
<proteinExistence type="predicted"/>
<comment type="caution">
    <text evidence="2">The sequence shown here is derived from an EMBL/GenBank/DDBJ whole genome shotgun (WGS) entry which is preliminary data.</text>
</comment>
<evidence type="ECO:0000256" key="1">
    <source>
        <dbReference type="SAM" id="MobiDB-lite"/>
    </source>
</evidence>
<dbReference type="BioCyc" id="PSYR875330:G11XH-6765-MONOMER"/>
<dbReference type="AlphaFoldDB" id="F3CG81"/>
<sequence length="76" mass="9003">IKQLGPYEPLEARYFDRETLENQNYSKHRPLRDPTKRADNREKRAKERAELRGKYEGFVVEWKAMKAPAKAELGKV</sequence>
<evidence type="ECO:0000313" key="2">
    <source>
        <dbReference type="EMBL" id="EGH18273.1"/>
    </source>
</evidence>
<feature type="region of interest" description="Disordered" evidence="1">
    <location>
        <begin position="18"/>
        <end position="48"/>
    </location>
</feature>
<feature type="non-terminal residue" evidence="2">
    <location>
        <position position="1"/>
    </location>
</feature>
<dbReference type="HOGENOM" id="CLU_2660468_0_0_6"/>
<gene>
    <name evidence="2" type="ORF">Pgy4_35508</name>
</gene>
<evidence type="ECO:0000313" key="3">
    <source>
        <dbReference type="Proteomes" id="UP000005466"/>
    </source>
</evidence>
<dbReference type="Proteomes" id="UP000005466">
    <property type="component" value="Unassembled WGS sequence"/>
</dbReference>
<name>F3CG81_PSESG</name>
<organism evidence="2 3">
    <name type="scientific">Pseudomonas savastanoi pv. glycinea str. race 4</name>
    <dbReference type="NCBI Taxonomy" id="875330"/>
    <lineage>
        <taxon>Bacteria</taxon>
        <taxon>Pseudomonadati</taxon>
        <taxon>Pseudomonadota</taxon>
        <taxon>Gammaproteobacteria</taxon>
        <taxon>Pseudomonadales</taxon>
        <taxon>Pseudomonadaceae</taxon>
        <taxon>Pseudomonas</taxon>
    </lineage>
</organism>
<reference evidence="2 3" key="1">
    <citation type="journal article" date="2011" name="PLoS Pathog.">
        <title>Dynamic evolution of pathogenicity revealed by sequencing and comparative genomics of 19 Pseudomonas syringae isolates.</title>
        <authorList>
            <person name="Baltrus D.A."/>
            <person name="Nishimura M.T."/>
            <person name="Romanchuk A."/>
            <person name="Chang J.H."/>
            <person name="Mukhtar M.S."/>
            <person name="Cherkis K."/>
            <person name="Roach J."/>
            <person name="Grant S.R."/>
            <person name="Jones C.D."/>
            <person name="Dangl J.L."/>
        </authorList>
    </citation>
    <scope>NUCLEOTIDE SEQUENCE [LARGE SCALE GENOMIC DNA]</scope>
    <source>
        <strain evidence="3">race 4</strain>
    </source>
</reference>
<accession>F3CG81</accession>
<protein>
    <submittedName>
        <fullName evidence="2">Relaxase/mobilization nuclease domain-containing protein</fullName>
    </submittedName>
</protein>
<dbReference type="EMBL" id="ADWY01002537">
    <property type="protein sequence ID" value="EGH18273.1"/>
    <property type="molecule type" value="Genomic_DNA"/>
</dbReference>